<dbReference type="Pfam" id="PF08340">
    <property type="entry name" value="YicC-like_C"/>
    <property type="match status" value="1"/>
</dbReference>
<dbReference type="OrthoDB" id="9771229at2"/>
<keyword evidence="3" id="KW-0255">Endonuclease</keyword>
<keyword evidence="2" id="KW-0540">Nuclease</keyword>
<evidence type="ECO:0000259" key="6">
    <source>
        <dbReference type="Pfam" id="PF03755"/>
    </source>
</evidence>
<evidence type="ECO:0000313" key="8">
    <source>
        <dbReference type="EMBL" id="SHE27221.1"/>
    </source>
</evidence>
<feature type="domain" description="Endoribonuclease YicC-like N-terminal" evidence="6">
    <location>
        <begin position="1"/>
        <end position="157"/>
    </location>
</feature>
<dbReference type="GO" id="GO:0004521">
    <property type="term" value="F:RNA endonuclease activity"/>
    <property type="evidence" value="ECO:0007669"/>
    <property type="project" value="InterPro"/>
</dbReference>
<organism evidence="8 9">
    <name type="scientific">Alkalibacter saccharofermentans DSM 14828</name>
    <dbReference type="NCBI Taxonomy" id="1120975"/>
    <lineage>
        <taxon>Bacteria</taxon>
        <taxon>Bacillati</taxon>
        <taxon>Bacillota</taxon>
        <taxon>Clostridia</taxon>
        <taxon>Eubacteriales</taxon>
        <taxon>Eubacteriaceae</taxon>
        <taxon>Alkalibacter</taxon>
    </lineage>
</organism>
<proteinExistence type="inferred from homology"/>
<reference evidence="8 9" key="1">
    <citation type="submission" date="2016-11" db="EMBL/GenBank/DDBJ databases">
        <authorList>
            <person name="Jaros S."/>
            <person name="Januszkiewicz K."/>
            <person name="Wedrychowicz H."/>
        </authorList>
    </citation>
    <scope>NUCLEOTIDE SEQUENCE [LARGE SCALE GENOMIC DNA]</scope>
    <source>
        <strain evidence="8 9">DSM 14828</strain>
    </source>
</reference>
<comment type="similarity">
    <text evidence="5">Belongs to the YicC/YloC family.</text>
</comment>
<dbReference type="GO" id="GO:0016787">
    <property type="term" value="F:hydrolase activity"/>
    <property type="evidence" value="ECO:0007669"/>
    <property type="project" value="UniProtKB-KW"/>
</dbReference>
<dbReference type="InterPro" id="IPR013527">
    <property type="entry name" value="YicC-like_N"/>
</dbReference>
<dbReference type="Pfam" id="PF03755">
    <property type="entry name" value="YicC-like_N"/>
    <property type="match status" value="1"/>
</dbReference>
<dbReference type="Proteomes" id="UP000184251">
    <property type="component" value="Unassembled WGS sequence"/>
</dbReference>
<evidence type="ECO:0000256" key="1">
    <source>
        <dbReference type="ARBA" id="ARBA00001968"/>
    </source>
</evidence>
<name>A0A1M4S4U8_9FIRM</name>
<dbReference type="STRING" id="1120975.SAMN02746064_00053"/>
<dbReference type="EMBL" id="FQTU01000001">
    <property type="protein sequence ID" value="SHE27221.1"/>
    <property type="molecule type" value="Genomic_DNA"/>
</dbReference>
<protein>
    <submittedName>
        <fullName evidence="8">TIGR00255 family protein</fullName>
    </submittedName>
</protein>
<dbReference type="PANTHER" id="PTHR30636">
    <property type="entry name" value="UPF0701 PROTEIN YICC"/>
    <property type="match status" value="1"/>
</dbReference>
<comment type="cofactor">
    <cofactor evidence="1">
        <name>a divalent metal cation</name>
        <dbReference type="ChEBI" id="CHEBI:60240"/>
    </cofactor>
</comment>
<evidence type="ECO:0000259" key="7">
    <source>
        <dbReference type="Pfam" id="PF08340"/>
    </source>
</evidence>
<keyword evidence="9" id="KW-1185">Reference proteome</keyword>
<keyword evidence="4" id="KW-0378">Hydrolase</keyword>
<evidence type="ECO:0000256" key="2">
    <source>
        <dbReference type="ARBA" id="ARBA00022722"/>
    </source>
</evidence>
<dbReference type="AlphaFoldDB" id="A0A1M4S4U8"/>
<evidence type="ECO:0000256" key="4">
    <source>
        <dbReference type="ARBA" id="ARBA00022801"/>
    </source>
</evidence>
<evidence type="ECO:0000256" key="3">
    <source>
        <dbReference type="ARBA" id="ARBA00022759"/>
    </source>
</evidence>
<accession>A0A1M4S4U8</accession>
<dbReference type="InterPro" id="IPR013551">
    <property type="entry name" value="YicC-like_C"/>
</dbReference>
<dbReference type="PANTHER" id="PTHR30636:SF3">
    <property type="entry name" value="UPF0701 PROTEIN YICC"/>
    <property type="match status" value="1"/>
</dbReference>
<feature type="domain" description="Endoribonuclease YicC-like C-terminal" evidence="7">
    <location>
        <begin position="173"/>
        <end position="292"/>
    </location>
</feature>
<dbReference type="InterPro" id="IPR005229">
    <property type="entry name" value="YicC/YloC-like"/>
</dbReference>
<evidence type="ECO:0000313" key="9">
    <source>
        <dbReference type="Proteomes" id="UP000184251"/>
    </source>
</evidence>
<dbReference type="NCBIfam" id="TIGR00255">
    <property type="entry name" value="YicC/YloC family endoribonuclease"/>
    <property type="match status" value="1"/>
</dbReference>
<evidence type="ECO:0000256" key="5">
    <source>
        <dbReference type="ARBA" id="ARBA00035648"/>
    </source>
</evidence>
<sequence length="292" mass="34272">MKSMTGFGKGEYRDEQMEIAVELKTINHRYKDFFIRMPRQISFAEDLVRKEIGEVISRGRIEVNVKMNSFDLANKNIKLNMELAKAYMSCLKDLKTSVPEVTGEYSLSLVSRFPDVIYSEDSEEDPDVLWGKIKKALSVALKNVTDSREREGESLKKDFYKRLEIIETELGKIKEFESLVVDEYRDKLEQRIKEYTQNIEIDQSRLLTEVAYYSEKANITEETTRLKSHIERFRKILEEDEPVGRKLDFLIQELHREINTIGSKSNHIDISNLVVEIKSEIEKMREQIQNIE</sequence>
<gene>
    <name evidence="8" type="ORF">SAMN02746064_00053</name>
</gene>